<dbReference type="AlphaFoldDB" id="A0A2U1AQ84"/>
<name>A0A2U1AQ84_9BACT</name>
<organism evidence="1 2">
    <name type="scientific">Victivallis vadensis</name>
    <dbReference type="NCBI Taxonomy" id="172901"/>
    <lineage>
        <taxon>Bacteria</taxon>
        <taxon>Pseudomonadati</taxon>
        <taxon>Lentisphaerota</taxon>
        <taxon>Lentisphaeria</taxon>
        <taxon>Victivallales</taxon>
        <taxon>Victivallaceae</taxon>
        <taxon>Victivallis</taxon>
    </lineage>
</organism>
<dbReference type="EMBL" id="QEKH01000025">
    <property type="protein sequence ID" value="PVY38590.1"/>
    <property type="molecule type" value="Genomic_DNA"/>
</dbReference>
<protein>
    <submittedName>
        <fullName evidence="1">Uncharacterized protein</fullName>
    </submittedName>
</protein>
<keyword evidence="2" id="KW-1185">Reference proteome</keyword>
<sequence length="236" mass="27293">MVDIIIPLGTGSKNNNDELRIFLRSIEKNGIGYRKIIVVASEIPNWLQNVTTLQMADTLKHNKDGNIIRKVLFALTAVPDITPEFVWSSDDCVLLQEFDFSTVPPIYNARNKERFPVDGSIWQRRIRRTFEFFEKRNLHLKHNFESHVPQRLPGRKLLRAMRNTDYQSDIGYGINTLFHGLLGITGGFEQKLFKVTCESEKVPALDKVLLGYNDKGFATLKKELFRMFPGKSKYER</sequence>
<evidence type="ECO:0000313" key="2">
    <source>
        <dbReference type="Proteomes" id="UP000245959"/>
    </source>
</evidence>
<dbReference type="GeneID" id="78296251"/>
<reference evidence="1 2" key="1">
    <citation type="submission" date="2018-04" db="EMBL/GenBank/DDBJ databases">
        <title>Genomic Encyclopedia of Type Strains, Phase IV (KMG-IV): sequencing the most valuable type-strain genomes for metagenomic binning, comparative biology and taxonomic classification.</title>
        <authorList>
            <person name="Goeker M."/>
        </authorList>
    </citation>
    <scope>NUCLEOTIDE SEQUENCE [LARGE SCALE GENOMIC DNA]</scope>
    <source>
        <strain evidence="1 2">DSM 14823</strain>
    </source>
</reference>
<accession>A0A2U1AQ84</accession>
<comment type="caution">
    <text evidence="1">The sequence shown here is derived from an EMBL/GenBank/DDBJ whole genome shotgun (WGS) entry which is preliminary data.</text>
</comment>
<dbReference type="RefSeq" id="WP_116884963.1">
    <property type="nucleotide sequence ID" value="NZ_CABMMC010000001.1"/>
</dbReference>
<dbReference type="Proteomes" id="UP000245959">
    <property type="component" value="Unassembled WGS sequence"/>
</dbReference>
<gene>
    <name evidence="1" type="ORF">C8D82_12515</name>
</gene>
<proteinExistence type="predicted"/>
<evidence type="ECO:0000313" key="1">
    <source>
        <dbReference type="EMBL" id="PVY38590.1"/>
    </source>
</evidence>